<keyword evidence="1" id="KW-0472">Membrane</keyword>
<proteinExistence type="predicted"/>
<evidence type="ECO:0000313" key="4">
    <source>
        <dbReference type="Proteomes" id="UP000499080"/>
    </source>
</evidence>
<evidence type="ECO:0008006" key="5">
    <source>
        <dbReference type="Google" id="ProtNLM"/>
    </source>
</evidence>
<dbReference type="AlphaFoldDB" id="A0A4Y2BJX5"/>
<organism evidence="3 4">
    <name type="scientific">Araneus ventricosus</name>
    <name type="common">Orbweaver spider</name>
    <name type="synonym">Epeira ventricosa</name>
    <dbReference type="NCBI Taxonomy" id="182803"/>
    <lineage>
        <taxon>Eukaryota</taxon>
        <taxon>Metazoa</taxon>
        <taxon>Ecdysozoa</taxon>
        <taxon>Arthropoda</taxon>
        <taxon>Chelicerata</taxon>
        <taxon>Arachnida</taxon>
        <taxon>Araneae</taxon>
        <taxon>Araneomorphae</taxon>
        <taxon>Entelegynae</taxon>
        <taxon>Araneoidea</taxon>
        <taxon>Araneidae</taxon>
        <taxon>Araneus</taxon>
    </lineage>
</organism>
<evidence type="ECO:0000256" key="1">
    <source>
        <dbReference type="SAM" id="Phobius"/>
    </source>
</evidence>
<sequence length="118" mass="14512">MWWKREKKETKELSEAFPWNSVIWLLTLASIYYVHRRLHAFLWMWWKKKKSRNVRTVISLSVEWRDVVPNTGIHILISSSFVRFLFDVLEKRKKKRNLRSFKNLSEEWCGVIPNQEYL</sequence>
<keyword evidence="4" id="KW-1185">Reference proteome</keyword>
<reference evidence="3 4" key="1">
    <citation type="journal article" date="2019" name="Sci. Rep.">
        <title>Orb-weaving spider Araneus ventricosus genome elucidates the spidroin gene catalogue.</title>
        <authorList>
            <person name="Kono N."/>
            <person name="Nakamura H."/>
            <person name="Ohtoshi R."/>
            <person name="Moran D.A.P."/>
            <person name="Shinohara A."/>
            <person name="Yoshida Y."/>
            <person name="Fujiwara M."/>
            <person name="Mori M."/>
            <person name="Tomita M."/>
            <person name="Arakawa K."/>
        </authorList>
    </citation>
    <scope>NUCLEOTIDE SEQUENCE [LARGE SCALE GENOMIC DNA]</scope>
</reference>
<protein>
    <recommendedName>
        <fullName evidence="5">Transmembrane protein</fullName>
    </recommendedName>
</protein>
<gene>
    <name evidence="3" type="ORF">AVEN_148689_1</name>
    <name evidence="2" type="ORF">AVEN_54319_1</name>
</gene>
<feature type="transmembrane region" description="Helical" evidence="1">
    <location>
        <begin position="16"/>
        <end position="35"/>
    </location>
</feature>
<comment type="caution">
    <text evidence="3">The sequence shown here is derived from an EMBL/GenBank/DDBJ whole genome shotgun (WGS) entry which is preliminary data.</text>
</comment>
<evidence type="ECO:0000313" key="3">
    <source>
        <dbReference type="EMBL" id="GBL92358.1"/>
    </source>
</evidence>
<keyword evidence="1" id="KW-1133">Transmembrane helix</keyword>
<dbReference type="Proteomes" id="UP000499080">
    <property type="component" value="Unassembled WGS sequence"/>
</dbReference>
<dbReference type="EMBL" id="BGPR01083665">
    <property type="protein sequence ID" value="GBL92316.1"/>
    <property type="molecule type" value="Genomic_DNA"/>
</dbReference>
<dbReference type="EMBL" id="BGPR01083671">
    <property type="protein sequence ID" value="GBL92358.1"/>
    <property type="molecule type" value="Genomic_DNA"/>
</dbReference>
<name>A0A4Y2BJX5_ARAVE</name>
<accession>A0A4Y2BJX5</accession>
<keyword evidence="1" id="KW-0812">Transmembrane</keyword>
<evidence type="ECO:0000313" key="2">
    <source>
        <dbReference type="EMBL" id="GBL92316.1"/>
    </source>
</evidence>
<feature type="transmembrane region" description="Helical" evidence="1">
    <location>
        <begin position="71"/>
        <end position="89"/>
    </location>
</feature>